<proteinExistence type="predicted"/>
<gene>
    <name evidence="2" type="ORF">DFR69_1047</name>
</gene>
<dbReference type="EMBL" id="QGTL01000004">
    <property type="protein sequence ID" value="PWV75906.1"/>
    <property type="molecule type" value="Genomic_DNA"/>
</dbReference>
<dbReference type="Proteomes" id="UP000246410">
    <property type="component" value="Unassembled WGS sequence"/>
</dbReference>
<evidence type="ECO:0000313" key="3">
    <source>
        <dbReference type="Proteomes" id="UP000246410"/>
    </source>
</evidence>
<evidence type="ECO:0000313" key="2">
    <source>
        <dbReference type="EMBL" id="PWV75906.1"/>
    </source>
</evidence>
<name>A0A317NKK0_9NOCA</name>
<organism evidence="2 3">
    <name type="scientific">Nocardia neocaledoniensis</name>
    <dbReference type="NCBI Taxonomy" id="236511"/>
    <lineage>
        <taxon>Bacteria</taxon>
        <taxon>Bacillati</taxon>
        <taxon>Actinomycetota</taxon>
        <taxon>Actinomycetes</taxon>
        <taxon>Mycobacteriales</taxon>
        <taxon>Nocardiaceae</taxon>
        <taxon>Nocardia</taxon>
    </lineage>
</organism>
<dbReference type="AlphaFoldDB" id="A0A317NKK0"/>
<reference evidence="2 3" key="1">
    <citation type="submission" date="2018-05" db="EMBL/GenBank/DDBJ databases">
        <title>Genomic Encyclopedia of Type Strains, Phase IV (KMG-IV): sequencing the most valuable type-strain genomes for metagenomic binning, comparative biology and taxonomic classification.</title>
        <authorList>
            <person name="Goeker M."/>
        </authorList>
    </citation>
    <scope>NUCLEOTIDE SEQUENCE [LARGE SCALE GENOMIC DNA]</scope>
    <source>
        <strain evidence="2 3">DSM 44717</strain>
    </source>
</reference>
<sequence>MTTFLALAVAVAFGFAVYHFSPKRGELPFWPFQYLPHDRAFGTYDDQRLYRDLDAVRVHEDAAEAAPRATTTDAPVQLPETGPFKAGQRGPLAA</sequence>
<evidence type="ECO:0000256" key="1">
    <source>
        <dbReference type="SAM" id="MobiDB-lite"/>
    </source>
</evidence>
<accession>A0A317NKK0</accession>
<protein>
    <submittedName>
        <fullName evidence="2">Uncharacterized protein</fullName>
    </submittedName>
</protein>
<keyword evidence="3" id="KW-1185">Reference proteome</keyword>
<feature type="region of interest" description="Disordered" evidence="1">
    <location>
        <begin position="63"/>
        <end position="94"/>
    </location>
</feature>
<comment type="caution">
    <text evidence="2">The sequence shown here is derived from an EMBL/GenBank/DDBJ whole genome shotgun (WGS) entry which is preliminary data.</text>
</comment>
<dbReference type="RefSeq" id="WP_110037603.1">
    <property type="nucleotide sequence ID" value="NZ_QGTL01000004.1"/>
</dbReference>